<dbReference type="InterPro" id="IPR016181">
    <property type="entry name" value="Acyl_CoA_acyltransferase"/>
</dbReference>
<dbReference type="EC" id="2.3.2.6" evidence="10 15"/>
<dbReference type="SUPFAM" id="SSF55729">
    <property type="entry name" value="Acyl-CoA N-acyltransferases (Nat)"/>
    <property type="match status" value="1"/>
</dbReference>
<dbReference type="GO" id="GO:0008914">
    <property type="term" value="F:leucyl-tRNA--protein transferase activity"/>
    <property type="evidence" value="ECO:0007669"/>
    <property type="project" value="UniProtKB-UniRule"/>
</dbReference>
<proteinExistence type="inferred from homology"/>
<evidence type="ECO:0000256" key="13">
    <source>
        <dbReference type="ARBA" id="ARBA00077165"/>
    </source>
</evidence>
<dbReference type="InterPro" id="IPR042203">
    <property type="entry name" value="Leu/Phe-tRNA_Trfase_C"/>
</dbReference>
<evidence type="ECO:0000256" key="2">
    <source>
        <dbReference type="ARBA" id="ARBA00022490"/>
    </source>
</evidence>
<keyword evidence="3 15" id="KW-0808">Transferase</keyword>
<comment type="function">
    <text evidence="8 15">Functions in the N-end rule pathway of protein degradation where it conjugates Leu, Phe and, less efficiently, Met from aminoacyl-tRNAs to the N-termini of proteins containing an N-terminal arginine or lysine.</text>
</comment>
<dbReference type="Pfam" id="PF03588">
    <property type="entry name" value="Leu_Phe_trans"/>
    <property type="match status" value="1"/>
</dbReference>
<evidence type="ECO:0000256" key="12">
    <source>
        <dbReference type="ARBA" id="ARBA00077136"/>
    </source>
</evidence>
<dbReference type="NCBIfam" id="TIGR00667">
    <property type="entry name" value="aat"/>
    <property type="match status" value="1"/>
</dbReference>
<dbReference type="RefSeq" id="WP_248995950.1">
    <property type="nucleotide sequence ID" value="NZ_JAKIKP010000007.1"/>
</dbReference>
<dbReference type="InterPro" id="IPR042221">
    <property type="entry name" value="Leu/Phe-tRNA_Trfase_N"/>
</dbReference>
<comment type="subcellular location">
    <subcellularLocation>
        <location evidence="1 15">Cytoplasm</location>
    </subcellularLocation>
</comment>
<gene>
    <name evidence="15 16" type="primary">aat</name>
    <name evidence="16" type="ORF">L2672_11285</name>
</gene>
<dbReference type="AlphaFoldDB" id="A0A9X1ZLP4"/>
<evidence type="ECO:0000256" key="3">
    <source>
        <dbReference type="ARBA" id="ARBA00022679"/>
    </source>
</evidence>
<evidence type="ECO:0000256" key="5">
    <source>
        <dbReference type="ARBA" id="ARBA00050607"/>
    </source>
</evidence>
<reference evidence="16" key="1">
    <citation type="submission" date="2022-01" db="EMBL/GenBank/DDBJ databases">
        <title>Whole genome-based taxonomy of the Shewanellaceae.</title>
        <authorList>
            <person name="Martin-Rodriguez A.J."/>
        </authorList>
    </citation>
    <scope>NUCLEOTIDE SEQUENCE</scope>
    <source>
        <strain evidence="16">DSM 16422</strain>
    </source>
</reference>
<sequence length="235" mass="26572">MNSLSYLNELTHFPSPELALVEPNGLLAVGGDLSTKRLLEAYYNGIFPWFNPDDPILWWSPDPRAVFIPKLHFGSKSLIKALKKTHWRFTINHAFADVITACAQPRSYQQGTWISSDIKTAYFELHQAGYAHSIEVWDGDELVGGLYGIPVGSTFCGESMFHRQTNASKAAFAVLNQHLAKHHFELIDAQVPNDHLTSLGATILKRQDFLCHLKQSRVKQIPASIWQKQEVKLEF</sequence>
<comment type="catalytic activity">
    <reaction evidence="5 15">
        <text>L-phenylalanyl-tRNA(Phe) + an N-terminal L-alpha-aminoacyl-[protein] = an N-terminal L-phenylalanyl-L-alpha-aminoacyl-[protein] + tRNA(Phe)</text>
        <dbReference type="Rhea" id="RHEA:43632"/>
        <dbReference type="Rhea" id="RHEA-COMP:9668"/>
        <dbReference type="Rhea" id="RHEA-COMP:9699"/>
        <dbReference type="Rhea" id="RHEA-COMP:10636"/>
        <dbReference type="Rhea" id="RHEA-COMP:10637"/>
        <dbReference type="ChEBI" id="CHEBI:78442"/>
        <dbReference type="ChEBI" id="CHEBI:78531"/>
        <dbReference type="ChEBI" id="CHEBI:78597"/>
        <dbReference type="ChEBI" id="CHEBI:83561"/>
        <dbReference type="EC" id="2.3.2.6"/>
    </reaction>
</comment>
<name>A0A9X1ZLP4_9GAMM</name>
<evidence type="ECO:0000256" key="6">
    <source>
        <dbReference type="ARBA" id="ARBA00050652"/>
    </source>
</evidence>
<evidence type="ECO:0000256" key="9">
    <source>
        <dbReference type="ARBA" id="ARBA00061535"/>
    </source>
</evidence>
<dbReference type="FunFam" id="3.30.70.3550:FF:000001">
    <property type="entry name" value="Leucyl/phenylalanyl-tRNA--protein transferase"/>
    <property type="match status" value="1"/>
</dbReference>
<dbReference type="HAMAP" id="MF_00688">
    <property type="entry name" value="Leu_Phe_trans"/>
    <property type="match status" value="1"/>
</dbReference>
<evidence type="ECO:0000313" key="16">
    <source>
        <dbReference type="EMBL" id="MCL1143277.1"/>
    </source>
</evidence>
<evidence type="ECO:0000256" key="4">
    <source>
        <dbReference type="ARBA" id="ARBA00023315"/>
    </source>
</evidence>
<organism evidence="16 17">
    <name type="scientific">Shewanella gaetbuli</name>
    <dbReference type="NCBI Taxonomy" id="220752"/>
    <lineage>
        <taxon>Bacteria</taxon>
        <taxon>Pseudomonadati</taxon>
        <taxon>Pseudomonadota</taxon>
        <taxon>Gammaproteobacteria</taxon>
        <taxon>Alteromonadales</taxon>
        <taxon>Shewanellaceae</taxon>
        <taxon>Shewanella</taxon>
    </lineage>
</organism>
<dbReference type="EMBL" id="JAKIKP010000007">
    <property type="protein sequence ID" value="MCL1143277.1"/>
    <property type="molecule type" value="Genomic_DNA"/>
</dbReference>
<dbReference type="PANTHER" id="PTHR30098">
    <property type="entry name" value="LEUCYL/PHENYLALANYL-TRNA--PROTEIN TRANSFERASE"/>
    <property type="match status" value="1"/>
</dbReference>
<dbReference type="GO" id="GO:0005737">
    <property type="term" value="C:cytoplasm"/>
    <property type="evidence" value="ECO:0007669"/>
    <property type="project" value="UniProtKB-SubCell"/>
</dbReference>
<dbReference type="Proteomes" id="UP001139333">
    <property type="component" value="Unassembled WGS sequence"/>
</dbReference>
<evidence type="ECO:0000256" key="14">
    <source>
        <dbReference type="ARBA" id="ARBA00083640"/>
    </source>
</evidence>
<comment type="catalytic activity">
    <reaction evidence="7 15">
        <text>N-terminal L-lysyl-[protein] + L-leucyl-tRNA(Leu) = N-terminal L-leucyl-L-lysyl-[protein] + tRNA(Leu) + H(+)</text>
        <dbReference type="Rhea" id="RHEA:12340"/>
        <dbReference type="Rhea" id="RHEA-COMP:9613"/>
        <dbReference type="Rhea" id="RHEA-COMP:9622"/>
        <dbReference type="Rhea" id="RHEA-COMP:12670"/>
        <dbReference type="Rhea" id="RHEA-COMP:12671"/>
        <dbReference type="ChEBI" id="CHEBI:15378"/>
        <dbReference type="ChEBI" id="CHEBI:65249"/>
        <dbReference type="ChEBI" id="CHEBI:78442"/>
        <dbReference type="ChEBI" id="CHEBI:78494"/>
        <dbReference type="ChEBI" id="CHEBI:133043"/>
        <dbReference type="EC" id="2.3.2.6"/>
    </reaction>
</comment>
<dbReference type="Gene3D" id="3.30.70.3550">
    <property type="entry name" value="Leucyl/phenylalanyl-tRNA-protein transferase, N-terminal domain"/>
    <property type="match status" value="1"/>
</dbReference>
<dbReference type="PANTHER" id="PTHR30098:SF2">
    <property type="entry name" value="LEUCYL_PHENYLALANYL-TRNA--PROTEIN TRANSFERASE"/>
    <property type="match status" value="1"/>
</dbReference>
<evidence type="ECO:0000313" key="17">
    <source>
        <dbReference type="Proteomes" id="UP001139333"/>
    </source>
</evidence>
<comment type="caution">
    <text evidence="16">The sequence shown here is derived from an EMBL/GenBank/DDBJ whole genome shotgun (WGS) entry which is preliminary data.</text>
</comment>
<keyword evidence="2 15" id="KW-0963">Cytoplasm</keyword>
<evidence type="ECO:0000256" key="7">
    <source>
        <dbReference type="ARBA" id="ARBA00051538"/>
    </source>
</evidence>
<evidence type="ECO:0000256" key="10">
    <source>
        <dbReference type="ARBA" id="ARBA00066767"/>
    </source>
</evidence>
<evidence type="ECO:0000256" key="11">
    <source>
        <dbReference type="ARBA" id="ARBA00074372"/>
    </source>
</evidence>
<evidence type="ECO:0000256" key="8">
    <source>
        <dbReference type="ARBA" id="ARBA00054043"/>
    </source>
</evidence>
<evidence type="ECO:0000256" key="1">
    <source>
        <dbReference type="ARBA" id="ARBA00004496"/>
    </source>
</evidence>
<dbReference type="Gene3D" id="3.40.630.70">
    <property type="entry name" value="Leucyl/phenylalanyl-tRNA-protein transferase, C-terminal domain"/>
    <property type="match status" value="1"/>
</dbReference>
<accession>A0A9X1ZLP4</accession>
<keyword evidence="4 15" id="KW-0012">Acyltransferase</keyword>
<comment type="catalytic activity">
    <reaction evidence="6 15">
        <text>N-terminal L-arginyl-[protein] + L-leucyl-tRNA(Leu) = N-terminal L-leucyl-L-arginyl-[protein] + tRNA(Leu) + H(+)</text>
        <dbReference type="Rhea" id="RHEA:50416"/>
        <dbReference type="Rhea" id="RHEA-COMP:9613"/>
        <dbReference type="Rhea" id="RHEA-COMP:9622"/>
        <dbReference type="Rhea" id="RHEA-COMP:12672"/>
        <dbReference type="Rhea" id="RHEA-COMP:12673"/>
        <dbReference type="ChEBI" id="CHEBI:15378"/>
        <dbReference type="ChEBI" id="CHEBI:64719"/>
        <dbReference type="ChEBI" id="CHEBI:78442"/>
        <dbReference type="ChEBI" id="CHEBI:78494"/>
        <dbReference type="ChEBI" id="CHEBI:133044"/>
        <dbReference type="EC" id="2.3.2.6"/>
    </reaction>
</comment>
<protein>
    <recommendedName>
        <fullName evidence="11 15">Leucyl/phenylalanyl-tRNA--protein transferase</fullName>
        <ecNumber evidence="10 15">2.3.2.6</ecNumber>
    </recommendedName>
    <alternativeName>
        <fullName evidence="12 15">L/F-transferase</fullName>
    </alternativeName>
    <alternativeName>
        <fullName evidence="13 15">Leucyltransferase</fullName>
    </alternativeName>
    <alternativeName>
        <fullName evidence="14 15">Phenyalanyltransferase</fullName>
    </alternativeName>
</protein>
<comment type="similarity">
    <text evidence="9 15">Belongs to the L/F-transferase family.</text>
</comment>
<keyword evidence="17" id="KW-1185">Reference proteome</keyword>
<dbReference type="FunFam" id="3.40.630.70:FF:000001">
    <property type="entry name" value="Leucyl/phenylalanyl-tRNA--protein transferase"/>
    <property type="match status" value="1"/>
</dbReference>
<dbReference type="GO" id="GO:0030163">
    <property type="term" value="P:protein catabolic process"/>
    <property type="evidence" value="ECO:0007669"/>
    <property type="project" value="UniProtKB-UniRule"/>
</dbReference>
<dbReference type="InterPro" id="IPR004616">
    <property type="entry name" value="Leu/Phe-tRNA_Trfase"/>
</dbReference>
<evidence type="ECO:0000256" key="15">
    <source>
        <dbReference type="HAMAP-Rule" id="MF_00688"/>
    </source>
</evidence>